<evidence type="ECO:0000256" key="3">
    <source>
        <dbReference type="ARBA" id="ARBA00006996"/>
    </source>
</evidence>
<keyword evidence="4" id="KW-0812">Transmembrane</keyword>
<protein>
    <recommendedName>
        <fullName evidence="13">Synaptotagmin</fullName>
    </recommendedName>
</protein>
<evidence type="ECO:0000256" key="7">
    <source>
        <dbReference type="ARBA" id="ARBA00022837"/>
    </source>
</evidence>
<dbReference type="InterPro" id="IPR000008">
    <property type="entry name" value="C2_dom"/>
</dbReference>
<dbReference type="Gene3D" id="2.60.40.150">
    <property type="entry name" value="C2 domain"/>
    <property type="match status" value="1"/>
</dbReference>
<evidence type="ECO:0000256" key="1">
    <source>
        <dbReference type="ARBA" id="ARBA00004254"/>
    </source>
</evidence>
<evidence type="ECO:0000256" key="6">
    <source>
        <dbReference type="ARBA" id="ARBA00022737"/>
    </source>
</evidence>
<keyword evidence="9 13" id="KW-0770">Synapse</keyword>
<comment type="function">
    <text evidence="13">May have a regulatory role in the membrane interactions during trafficking of synaptic vesicles at the active zone of the synapse. It binds acidic phospholipids with a specificity that requires the presence of both an acidic head group and a diacyl backbone.</text>
</comment>
<evidence type="ECO:0000313" key="15">
    <source>
        <dbReference type="EMBL" id="KAL0195894.1"/>
    </source>
</evidence>
<comment type="similarity">
    <text evidence="3 13">Belongs to the synaptotagmin family.</text>
</comment>
<sequence>VPYTELGGKTLVMTVYDFDRFSKHDAIGDVKVPMNKVDFSHVTEEWRDLQSAEKEE</sequence>
<feature type="non-terminal residue" evidence="15">
    <location>
        <position position="56"/>
    </location>
</feature>
<proteinExistence type="inferred from homology"/>
<evidence type="ECO:0000256" key="10">
    <source>
        <dbReference type="ARBA" id="ARBA00023136"/>
    </source>
</evidence>
<dbReference type="Proteomes" id="UP001529510">
    <property type="component" value="Unassembled WGS sequence"/>
</dbReference>
<dbReference type="InterPro" id="IPR001565">
    <property type="entry name" value="Synaptotagmin"/>
</dbReference>
<evidence type="ECO:0000256" key="2">
    <source>
        <dbReference type="ARBA" id="ARBA00004349"/>
    </source>
</evidence>
<evidence type="ECO:0000313" key="16">
    <source>
        <dbReference type="Proteomes" id="UP001529510"/>
    </source>
</evidence>
<evidence type="ECO:0000256" key="8">
    <source>
        <dbReference type="ARBA" id="ARBA00022989"/>
    </source>
</evidence>
<dbReference type="SUPFAM" id="SSF49562">
    <property type="entry name" value="C2 domain (Calcium/lipid-binding domain, CaLB)"/>
    <property type="match status" value="1"/>
</dbReference>
<organism evidence="15 16">
    <name type="scientific">Cirrhinus mrigala</name>
    <name type="common">Mrigala</name>
    <dbReference type="NCBI Taxonomy" id="683832"/>
    <lineage>
        <taxon>Eukaryota</taxon>
        <taxon>Metazoa</taxon>
        <taxon>Chordata</taxon>
        <taxon>Craniata</taxon>
        <taxon>Vertebrata</taxon>
        <taxon>Euteleostomi</taxon>
        <taxon>Actinopterygii</taxon>
        <taxon>Neopterygii</taxon>
        <taxon>Teleostei</taxon>
        <taxon>Ostariophysi</taxon>
        <taxon>Cypriniformes</taxon>
        <taxon>Cyprinidae</taxon>
        <taxon>Labeoninae</taxon>
        <taxon>Labeonini</taxon>
        <taxon>Cirrhinus</taxon>
    </lineage>
</organism>
<evidence type="ECO:0000256" key="9">
    <source>
        <dbReference type="ARBA" id="ARBA00023018"/>
    </source>
</evidence>
<evidence type="ECO:0000256" key="11">
    <source>
        <dbReference type="ARBA" id="ARBA00023180"/>
    </source>
</evidence>
<keyword evidence="16" id="KW-1185">Reference proteome</keyword>
<comment type="subcellular location">
    <subcellularLocation>
        <location evidence="2">Cytoplasmic vesicle</location>
        <location evidence="2">Secretory vesicle</location>
        <location evidence="2">Chromaffin granule membrane</location>
        <topology evidence="2">Single-pass membrane protein</topology>
    </subcellularLocation>
    <subcellularLocation>
        <location evidence="1 13">Cytoplasmic vesicle</location>
        <location evidence="1 13">Secretory vesicle</location>
        <location evidence="1 13">Synaptic vesicle membrane</location>
        <topology evidence="1 13">Single-pass membrane protein</topology>
    </subcellularLocation>
</comment>
<reference evidence="15 16" key="1">
    <citation type="submission" date="2024-05" db="EMBL/GenBank/DDBJ databases">
        <title>Genome sequencing and assembly of Indian major carp, Cirrhinus mrigala (Hamilton, 1822).</title>
        <authorList>
            <person name="Mohindra V."/>
            <person name="Chowdhury L.M."/>
            <person name="Lal K."/>
            <person name="Jena J.K."/>
        </authorList>
    </citation>
    <scope>NUCLEOTIDE SEQUENCE [LARGE SCALE GENOMIC DNA]</scope>
    <source>
        <strain evidence="15">CM1030</strain>
        <tissue evidence="15">Blood</tissue>
    </source>
</reference>
<evidence type="ECO:0000256" key="13">
    <source>
        <dbReference type="RuleBase" id="RU367154"/>
    </source>
</evidence>
<dbReference type="GO" id="GO:0030672">
    <property type="term" value="C:synaptic vesicle membrane"/>
    <property type="evidence" value="ECO:0007669"/>
    <property type="project" value="UniProtKB-SubCell"/>
</dbReference>
<feature type="non-terminal residue" evidence="15">
    <location>
        <position position="1"/>
    </location>
</feature>
<evidence type="ECO:0000256" key="12">
    <source>
        <dbReference type="ARBA" id="ARBA00023329"/>
    </source>
</evidence>
<keyword evidence="10" id="KW-0472">Membrane</keyword>
<name>A0ABD0RBR7_CIRMR</name>
<keyword evidence="12 13" id="KW-0968">Cytoplasmic vesicle</keyword>
<dbReference type="Pfam" id="PF00168">
    <property type="entry name" value="C2"/>
    <property type="match status" value="1"/>
</dbReference>
<evidence type="ECO:0000256" key="4">
    <source>
        <dbReference type="ARBA" id="ARBA00022692"/>
    </source>
</evidence>
<accession>A0ABD0RBR7</accession>
<comment type="cofactor">
    <cofactor evidence="13">
        <name>Ca(2+)</name>
        <dbReference type="ChEBI" id="CHEBI:29108"/>
    </cofactor>
    <text evidence="13">Binds 3 Ca(2+) ions per subunit. The ions are bound to the C2 domains.</text>
</comment>
<keyword evidence="7 13" id="KW-0106">Calcium</keyword>
<comment type="caution">
    <text evidence="15">The sequence shown here is derived from an EMBL/GenBank/DDBJ whole genome shotgun (WGS) entry which is preliminary data.</text>
</comment>
<gene>
    <name evidence="15" type="ORF">M9458_009466</name>
</gene>
<dbReference type="PRINTS" id="PR00399">
    <property type="entry name" value="SYNAPTOTAGMN"/>
</dbReference>
<dbReference type="PANTHER" id="PTHR10024:SF239">
    <property type="entry name" value="SYNAPTOTAGMIN-1"/>
    <property type="match status" value="1"/>
</dbReference>
<keyword evidence="8" id="KW-1133">Transmembrane helix</keyword>
<keyword evidence="5 13" id="KW-0479">Metal-binding</keyword>
<keyword evidence="6" id="KW-0677">Repeat</keyword>
<keyword evidence="11" id="KW-0325">Glycoprotein</keyword>
<dbReference type="InterPro" id="IPR035892">
    <property type="entry name" value="C2_domain_sf"/>
</dbReference>
<dbReference type="PANTHER" id="PTHR10024">
    <property type="entry name" value="SYNAPTOTAGMIN"/>
    <property type="match status" value="1"/>
</dbReference>
<evidence type="ECO:0000259" key="14">
    <source>
        <dbReference type="Pfam" id="PF00168"/>
    </source>
</evidence>
<dbReference type="EMBL" id="JAMKFB020000004">
    <property type="protein sequence ID" value="KAL0195894.1"/>
    <property type="molecule type" value="Genomic_DNA"/>
</dbReference>
<feature type="domain" description="C2" evidence="14">
    <location>
        <begin position="5"/>
        <end position="49"/>
    </location>
</feature>
<dbReference type="GO" id="GO:0042584">
    <property type="term" value="C:chromaffin granule membrane"/>
    <property type="evidence" value="ECO:0007669"/>
    <property type="project" value="UniProtKB-SubCell"/>
</dbReference>
<dbReference type="GO" id="GO:0005509">
    <property type="term" value="F:calcium ion binding"/>
    <property type="evidence" value="ECO:0007669"/>
    <property type="project" value="UniProtKB-UniRule"/>
</dbReference>
<evidence type="ECO:0000256" key="5">
    <source>
        <dbReference type="ARBA" id="ARBA00022723"/>
    </source>
</evidence>
<dbReference type="AlphaFoldDB" id="A0ABD0RBR7"/>